<dbReference type="Gene3D" id="1.20.120.850">
    <property type="entry name" value="SWI2/SNF2 ATPases, N-terminal domain"/>
    <property type="match status" value="1"/>
</dbReference>
<feature type="domain" description="Helicase ATP-binding" evidence="5">
    <location>
        <begin position="321"/>
        <end position="491"/>
    </location>
</feature>
<dbReference type="Proteomes" id="UP000015441">
    <property type="component" value="Unassembled WGS sequence"/>
</dbReference>
<keyword evidence="8" id="KW-1185">Reference proteome</keyword>
<evidence type="ECO:0000256" key="3">
    <source>
        <dbReference type="ARBA" id="ARBA00022840"/>
    </source>
</evidence>
<dbReference type="GO" id="GO:0005634">
    <property type="term" value="C:nucleus"/>
    <property type="evidence" value="ECO:0007669"/>
    <property type="project" value="TreeGrafter"/>
</dbReference>
<dbReference type="InterPro" id="IPR038718">
    <property type="entry name" value="SNF2-like_sf"/>
</dbReference>
<dbReference type="InterPro" id="IPR001650">
    <property type="entry name" value="Helicase_C-like"/>
</dbReference>
<accession>N1JA99</accession>
<organism evidence="7 8">
    <name type="scientific">Blumeria graminis f. sp. hordei (strain DH14)</name>
    <name type="common">Barley powdery mildew</name>
    <name type="synonym">Oidium monilioides f. sp. hordei</name>
    <dbReference type="NCBI Taxonomy" id="546991"/>
    <lineage>
        <taxon>Eukaryota</taxon>
        <taxon>Fungi</taxon>
        <taxon>Dikarya</taxon>
        <taxon>Ascomycota</taxon>
        <taxon>Pezizomycotina</taxon>
        <taxon>Leotiomycetes</taxon>
        <taxon>Erysiphales</taxon>
        <taxon>Erysiphaceae</taxon>
        <taxon>Blumeria</taxon>
        <taxon>Blumeria hordei</taxon>
    </lineage>
</organism>
<feature type="compositionally biased region" description="Basic and acidic residues" evidence="4">
    <location>
        <begin position="843"/>
        <end position="853"/>
    </location>
</feature>
<evidence type="ECO:0000313" key="8">
    <source>
        <dbReference type="Proteomes" id="UP000015441"/>
    </source>
</evidence>
<feature type="domain" description="Helicase C-terminal" evidence="6">
    <location>
        <begin position="644"/>
        <end position="806"/>
    </location>
</feature>
<dbReference type="PANTHER" id="PTHR45629:SF7">
    <property type="entry name" value="DNA EXCISION REPAIR PROTEIN ERCC-6-RELATED"/>
    <property type="match status" value="1"/>
</dbReference>
<name>N1JA99_BLUG1</name>
<dbReference type="GO" id="GO:0000724">
    <property type="term" value="P:double-strand break repair via homologous recombination"/>
    <property type="evidence" value="ECO:0007669"/>
    <property type="project" value="TreeGrafter"/>
</dbReference>
<dbReference type="SMART" id="SM00490">
    <property type="entry name" value="HELICc"/>
    <property type="match status" value="1"/>
</dbReference>
<dbReference type="InterPro" id="IPR050496">
    <property type="entry name" value="SNF2_RAD54_helicase_repair"/>
</dbReference>
<evidence type="ECO:0000313" key="7">
    <source>
        <dbReference type="EMBL" id="CCU76509.1"/>
    </source>
</evidence>
<evidence type="ECO:0000256" key="4">
    <source>
        <dbReference type="SAM" id="MobiDB-lite"/>
    </source>
</evidence>
<keyword evidence="2" id="KW-0378">Hydrolase</keyword>
<dbReference type="SUPFAM" id="SSF52540">
    <property type="entry name" value="P-loop containing nucleoside triphosphate hydrolases"/>
    <property type="match status" value="2"/>
</dbReference>
<dbReference type="InterPro" id="IPR014001">
    <property type="entry name" value="Helicase_ATP-bd"/>
</dbReference>
<dbReference type="CDD" id="cd18793">
    <property type="entry name" value="SF2_C_SNF"/>
    <property type="match status" value="1"/>
</dbReference>
<dbReference type="Gene3D" id="3.40.50.300">
    <property type="entry name" value="P-loop containing nucleotide triphosphate hydrolases"/>
    <property type="match status" value="1"/>
</dbReference>
<evidence type="ECO:0000256" key="2">
    <source>
        <dbReference type="ARBA" id="ARBA00022801"/>
    </source>
</evidence>
<keyword evidence="1" id="KW-0547">Nucleotide-binding</keyword>
<dbReference type="Gene3D" id="3.40.50.10810">
    <property type="entry name" value="Tandem AAA-ATPase domain"/>
    <property type="match status" value="1"/>
</dbReference>
<dbReference type="EMBL" id="CAUH01002684">
    <property type="protein sequence ID" value="CCU76509.1"/>
    <property type="molecule type" value="Genomic_DNA"/>
</dbReference>
<dbReference type="SMART" id="SM00487">
    <property type="entry name" value="DEXDc"/>
    <property type="match status" value="1"/>
</dbReference>
<dbReference type="GO" id="GO:0007131">
    <property type="term" value="P:reciprocal meiotic recombination"/>
    <property type="evidence" value="ECO:0007669"/>
    <property type="project" value="TreeGrafter"/>
</dbReference>
<gene>
    <name evidence="7" type="ORF">BGHDH14_bgh00880</name>
</gene>
<dbReference type="GO" id="GO:0015616">
    <property type="term" value="F:DNA translocase activity"/>
    <property type="evidence" value="ECO:0007669"/>
    <property type="project" value="TreeGrafter"/>
</dbReference>
<evidence type="ECO:0000259" key="6">
    <source>
        <dbReference type="PROSITE" id="PS51194"/>
    </source>
</evidence>
<evidence type="ECO:0000259" key="5">
    <source>
        <dbReference type="PROSITE" id="PS51192"/>
    </source>
</evidence>
<keyword evidence="3" id="KW-0067">ATP-binding</keyword>
<dbReference type="STRING" id="546991.N1JA99"/>
<dbReference type="eggNOG" id="KOG0390">
    <property type="taxonomic scope" value="Eukaryota"/>
</dbReference>
<dbReference type="PROSITE" id="PS51194">
    <property type="entry name" value="HELICASE_CTER"/>
    <property type="match status" value="1"/>
</dbReference>
<dbReference type="FunCoup" id="N1JA99">
    <property type="interactions" value="44"/>
</dbReference>
<dbReference type="GO" id="GO:0016787">
    <property type="term" value="F:hydrolase activity"/>
    <property type="evidence" value="ECO:0007669"/>
    <property type="project" value="UniProtKB-KW"/>
</dbReference>
<feature type="compositionally biased region" description="Low complexity" evidence="4">
    <location>
        <begin position="56"/>
        <end position="67"/>
    </location>
</feature>
<protein>
    <submittedName>
        <fullName evidence="7">Putative ISWI chromatin-remodeling complex ATPase ISW2</fullName>
    </submittedName>
</protein>
<comment type="caution">
    <text evidence="7">The sequence shown here is derived from an EMBL/GenBank/DDBJ whole genome shotgun (WGS) entry which is preliminary data.</text>
</comment>
<dbReference type="OrthoDB" id="413460at2759"/>
<reference evidence="7 8" key="1">
    <citation type="journal article" date="2010" name="Science">
        <title>Genome expansion and gene loss in powdery mildew fungi reveal tradeoffs in extreme parasitism.</title>
        <authorList>
            <person name="Spanu P.D."/>
            <person name="Abbott J.C."/>
            <person name="Amselem J."/>
            <person name="Burgis T.A."/>
            <person name="Soanes D.M."/>
            <person name="Stueber K."/>
            <person name="Ver Loren van Themaat E."/>
            <person name="Brown J.K.M."/>
            <person name="Butcher S.A."/>
            <person name="Gurr S.J."/>
            <person name="Lebrun M.-H."/>
            <person name="Ridout C.J."/>
            <person name="Schulze-Lefert P."/>
            <person name="Talbot N.J."/>
            <person name="Ahmadinejad N."/>
            <person name="Ametz C."/>
            <person name="Barton G.R."/>
            <person name="Benjdia M."/>
            <person name="Bidzinski P."/>
            <person name="Bindschedler L.V."/>
            <person name="Both M."/>
            <person name="Brewer M.T."/>
            <person name="Cadle-Davidson L."/>
            <person name="Cadle-Davidson M.M."/>
            <person name="Collemare J."/>
            <person name="Cramer R."/>
            <person name="Frenkel O."/>
            <person name="Godfrey D."/>
            <person name="Harriman J."/>
            <person name="Hoede C."/>
            <person name="King B.C."/>
            <person name="Klages S."/>
            <person name="Kleemann J."/>
            <person name="Knoll D."/>
            <person name="Koti P.S."/>
            <person name="Kreplak J."/>
            <person name="Lopez-Ruiz F.J."/>
            <person name="Lu X."/>
            <person name="Maekawa T."/>
            <person name="Mahanil S."/>
            <person name="Micali C."/>
            <person name="Milgroom M.G."/>
            <person name="Montana G."/>
            <person name="Noir S."/>
            <person name="O'Connell R.J."/>
            <person name="Oberhaensli S."/>
            <person name="Parlange F."/>
            <person name="Pedersen C."/>
            <person name="Quesneville H."/>
            <person name="Reinhardt R."/>
            <person name="Rott M."/>
            <person name="Sacristan S."/>
            <person name="Schmidt S.M."/>
            <person name="Schoen M."/>
            <person name="Skamnioti P."/>
            <person name="Sommer H."/>
            <person name="Stephens A."/>
            <person name="Takahara H."/>
            <person name="Thordal-Christensen H."/>
            <person name="Vigouroux M."/>
            <person name="Wessling R."/>
            <person name="Wicker T."/>
            <person name="Panstruga R."/>
        </authorList>
    </citation>
    <scope>NUCLEOTIDE SEQUENCE [LARGE SCALE GENOMIC DNA]</scope>
    <source>
        <strain evidence="7">DH14</strain>
    </source>
</reference>
<dbReference type="CDD" id="cd18004">
    <property type="entry name" value="DEXHc_RAD54"/>
    <property type="match status" value="1"/>
</dbReference>
<dbReference type="PROSITE" id="PS51192">
    <property type="entry name" value="HELICASE_ATP_BIND_1"/>
    <property type="match status" value="1"/>
</dbReference>
<dbReference type="InterPro" id="IPR027417">
    <property type="entry name" value="P-loop_NTPase"/>
</dbReference>
<dbReference type="HOGENOM" id="CLU_000315_10_1_1"/>
<dbReference type="InParanoid" id="N1JA99"/>
<dbReference type="GO" id="GO:0005524">
    <property type="term" value="F:ATP binding"/>
    <property type="evidence" value="ECO:0007669"/>
    <property type="project" value="InterPro"/>
</dbReference>
<dbReference type="Pfam" id="PF00271">
    <property type="entry name" value="Helicase_C"/>
    <property type="match status" value="1"/>
</dbReference>
<dbReference type="Pfam" id="PF00176">
    <property type="entry name" value="SNF2-rel_dom"/>
    <property type="match status" value="1"/>
</dbReference>
<sequence>MTELGSGRISHSQIISTSMFKPFKSPLLRGAPPATSYEDEKILESPPGSTKKLNHSDNVNDSSLLNSTSPTIFPHKSKSIVSLKPSPIENSSDIALRVPEAYYMVLWFLALRKFTNKKHKTWDGDGVLSISGGYARLQDISGTDMGRVMFKDPLLPGSTLNIGGKAVEIDSIITKEDFMAGKPFLRPSNKRTSSADISLPAPKRIRIPPTLPSGKVPLATKKVEPSNFKIPAASFYAHKSTKTITGRTELKTTKEISPPEAGGIPVPRHDISGPGALVMTRPTNIERGKQLVDVVVDPFLGQHLRAHQREGVKFLYECVMGMRDFNGNGAILADEMGLGKSLTTIALIWTLLKQAPIYGTKCIIKKALIVCPVTLISNWKKEFKKWLGNERIGVFIADNRKNKLTDFTHGRSYNVMIIGYEKLRSVQEELKKGHGIDIVIADEGHRLKTAQNKSAQAIRSLSTPKKIILSGTPIQNDLSEFFEMVDFVNPGLLGTYKTFTKEFENPIIKSRQPGASPDEVEKGIARQEELSSLTQMFILRRTAEILSKYLPPKNEYVLFCKPTQAQIQAYEHILALPSFGNVLASSEASFQLINFLKKLCNAPSLLAKKKEKTSIFPSLVEHVNIIPDELLRLSPIIASSKLRVLDLILKRLSQNTTEKVVIVSNYTTTLDLLGKHLASLDLPFLRLDGSTPTLRRQDLVDTFNKTSAAKNFAFLLSAKSGGAGINLIGASRLFLFDTDWNPATDLQAMARIHRDGQKKPVKIYRFLLGGGIDEKIYQRQITKMGLADSIVDGKQNEASFSAEELRDLFRLDLNTRSQTHDLLGCACPSDGSDPLAPTCSASAEKESDTKSDSEASENELVYPLIYKPVPATKDNVAAINQKIAEELEAKRAKKMKNNMQALMQYRHIDTTIFGEDSNENSASIQNIFTDTKEALDDDILHSILKEKKSSVAFVFAKKDRI</sequence>
<dbReference type="InterPro" id="IPR000330">
    <property type="entry name" value="SNF2_N"/>
</dbReference>
<dbReference type="InterPro" id="IPR049730">
    <property type="entry name" value="SNF2/RAD54-like_C"/>
</dbReference>
<dbReference type="PANTHER" id="PTHR45629">
    <property type="entry name" value="SNF2/RAD54 FAMILY MEMBER"/>
    <property type="match status" value="1"/>
</dbReference>
<dbReference type="AlphaFoldDB" id="N1JA99"/>
<feature type="region of interest" description="Disordered" evidence="4">
    <location>
        <begin position="834"/>
        <end position="856"/>
    </location>
</feature>
<proteinExistence type="predicted"/>
<feature type="region of interest" description="Disordered" evidence="4">
    <location>
        <begin position="32"/>
        <end position="67"/>
    </location>
</feature>
<evidence type="ECO:0000256" key="1">
    <source>
        <dbReference type="ARBA" id="ARBA00022741"/>
    </source>
</evidence>
<dbReference type="FunFam" id="3.40.50.10810:FF:000035">
    <property type="entry name" value="DsDNA-dependent ATPase (Rad54b)"/>
    <property type="match status" value="1"/>
</dbReference>